<evidence type="ECO:0000313" key="3">
    <source>
        <dbReference type="Proteomes" id="UP000516134"/>
    </source>
</evidence>
<feature type="signal peptide" evidence="1">
    <location>
        <begin position="1"/>
        <end position="18"/>
    </location>
</feature>
<name>A0ABX6SYC9_9SPHN</name>
<dbReference type="Proteomes" id="UP000516134">
    <property type="component" value="Chromosome"/>
</dbReference>
<keyword evidence="3" id="KW-1185">Reference proteome</keyword>
<evidence type="ECO:0000313" key="2">
    <source>
        <dbReference type="EMBL" id="QNP42309.1"/>
    </source>
</evidence>
<evidence type="ECO:0000256" key="1">
    <source>
        <dbReference type="SAM" id="SignalP"/>
    </source>
</evidence>
<proteinExistence type="predicted"/>
<accession>A0ABX6SYC9</accession>
<gene>
    <name evidence="2" type="ORF">H9L15_08105</name>
</gene>
<dbReference type="EMBL" id="CP060780">
    <property type="protein sequence ID" value="QNP42309.1"/>
    <property type="molecule type" value="Genomic_DNA"/>
</dbReference>
<organism evidence="2 3">
    <name type="scientific">Sphingomonas daechungensis</name>
    <dbReference type="NCBI Taxonomy" id="1176646"/>
    <lineage>
        <taxon>Bacteria</taxon>
        <taxon>Pseudomonadati</taxon>
        <taxon>Pseudomonadota</taxon>
        <taxon>Alphaproteobacteria</taxon>
        <taxon>Sphingomonadales</taxon>
        <taxon>Sphingomonadaceae</taxon>
        <taxon>Sphingomonas</taxon>
    </lineage>
</organism>
<reference evidence="2 3" key="1">
    <citation type="submission" date="2020-08" db="EMBL/GenBank/DDBJ databases">
        <title>Genome sequence of Sphingomonas daechungensis KACC 18115T.</title>
        <authorList>
            <person name="Hyun D.-W."/>
            <person name="Bae J.-W."/>
        </authorList>
    </citation>
    <scope>NUCLEOTIDE SEQUENCE [LARGE SCALE GENOMIC DNA]</scope>
    <source>
        <strain evidence="2 3">KACC 18115</strain>
    </source>
</reference>
<dbReference type="RefSeq" id="WP_187713742.1">
    <property type="nucleotide sequence ID" value="NZ_BAABJC010000001.1"/>
</dbReference>
<protein>
    <submittedName>
        <fullName evidence="2">Uncharacterized protein</fullName>
    </submittedName>
</protein>
<keyword evidence="1" id="KW-0732">Signal</keyword>
<feature type="chain" id="PRO_5046365831" evidence="1">
    <location>
        <begin position="19"/>
        <end position="129"/>
    </location>
</feature>
<sequence>MKLLVALSLLLAASPAQATGLTVKMGETWLFTLKNGEPANARKVPASATIPKGQIKVAVRAMLGTGMTITNNSPIAYTFRAELISGGKATLARSCTLPSKARPAFEQWPQKADAIRIGAFKVADEDGHC</sequence>